<dbReference type="GO" id="GO:0004467">
    <property type="term" value="F:long-chain fatty acid-CoA ligase activity"/>
    <property type="evidence" value="ECO:0007669"/>
    <property type="project" value="TreeGrafter"/>
</dbReference>
<evidence type="ECO:0000313" key="7">
    <source>
        <dbReference type="EMBL" id="TWJ17119.1"/>
    </source>
</evidence>
<dbReference type="AlphaFoldDB" id="A0A562VGU6"/>
<dbReference type="EMBL" id="VLLL01000001">
    <property type="protein sequence ID" value="TWJ17119.1"/>
    <property type="molecule type" value="Genomic_DNA"/>
</dbReference>
<comment type="similarity">
    <text evidence="1">Belongs to the ATP-dependent AMP-binding enzyme family.</text>
</comment>
<dbReference type="Pfam" id="PF00501">
    <property type="entry name" value="AMP-binding"/>
    <property type="match status" value="1"/>
</dbReference>
<keyword evidence="4" id="KW-0443">Lipid metabolism</keyword>
<dbReference type="InterPro" id="IPR042099">
    <property type="entry name" value="ANL_N_sf"/>
</dbReference>
<accession>A0A562VGU6</accession>
<evidence type="ECO:0000256" key="4">
    <source>
        <dbReference type="ARBA" id="ARBA00023098"/>
    </source>
</evidence>
<protein>
    <recommendedName>
        <fullName evidence="5">Acyl-CoA synthetase</fullName>
    </recommendedName>
</protein>
<dbReference type="Pfam" id="PF23562">
    <property type="entry name" value="AMP-binding_C_3"/>
    <property type="match status" value="1"/>
</dbReference>
<dbReference type="GO" id="GO:0016020">
    <property type="term" value="C:membrane"/>
    <property type="evidence" value="ECO:0007669"/>
    <property type="project" value="TreeGrafter"/>
</dbReference>
<keyword evidence="3" id="KW-0276">Fatty acid metabolism</keyword>
<evidence type="ECO:0000259" key="6">
    <source>
        <dbReference type="Pfam" id="PF00501"/>
    </source>
</evidence>
<dbReference type="RefSeq" id="WP_147131175.1">
    <property type="nucleotide sequence ID" value="NZ_BAABIJ010000009.1"/>
</dbReference>
<dbReference type="PANTHER" id="PTHR43272">
    <property type="entry name" value="LONG-CHAIN-FATTY-ACID--COA LIGASE"/>
    <property type="match status" value="1"/>
</dbReference>
<dbReference type="Gene3D" id="3.40.50.12780">
    <property type="entry name" value="N-terminal domain of ligase-like"/>
    <property type="match status" value="1"/>
</dbReference>
<proteinExistence type="inferred from homology"/>
<evidence type="ECO:0000256" key="2">
    <source>
        <dbReference type="ARBA" id="ARBA00022598"/>
    </source>
</evidence>
<name>A0A562VGU6_9ACTN</name>
<dbReference type="InterPro" id="IPR020845">
    <property type="entry name" value="AMP-binding_CS"/>
</dbReference>
<dbReference type="SUPFAM" id="SSF56801">
    <property type="entry name" value="Acetyl-CoA synthetase-like"/>
    <property type="match status" value="1"/>
</dbReference>
<dbReference type="PANTHER" id="PTHR43272:SF32">
    <property type="entry name" value="AMP-DEPENDENT SYNTHETASE_LIGASE DOMAIN-CONTAINING PROTEIN"/>
    <property type="match status" value="1"/>
</dbReference>
<dbReference type="InterPro" id="IPR000873">
    <property type="entry name" value="AMP-dep_synth/lig_dom"/>
</dbReference>
<evidence type="ECO:0000256" key="1">
    <source>
        <dbReference type="ARBA" id="ARBA00006432"/>
    </source>
</evidence>
<evidence type="ECO:0000256" key="5">
    <source>
        <dbReference type="ARBA" id="ARBA00032875"/>
    </source>
</evidence>
<reference evidence="7 8" key="1">
    <citation type="journal article" date="2013" name="Stand. Genomic Sci.">
        <title>Genomic Encyclopedia of Type Strains, Phase I: The one thousand microbial genomes (KMG-I) project.</title>
        <authorList>
            <person name="Kyrpides N.C."/>
            <person name="Woyke T."/>
            <person name="Eisen J.A."/>
            <person name="Garrity G."/>
            <person name="Lilburn T.G."/>
            <person name="Beck B.J."/>
            <person name="Whitman W.B."/>
            <person name="Hugenholtz P."/>
            <person name="Klenk H.P."/>
        </authorList>
    </citation>
    <scope>NUCLEOTIDE SEQUENCE [LARGE SCALE GENOMIC DNA]</scope>
    <source>
        <strain evidence="7 8">DSM 45044</strain>
    </source>
</reference>
<gene>
    <name evidence="7" type="ORF">LX16_0035</name>
</gene>
<dbReference type="OrthoDB" id="5240489at2"/>
<dbReference type="PROSITE" id="PS00455">
    <property type="entry name" value="AMP_BINDING"/>
    <property type="match status" value="1"/>
</dbReference>
<keyword evidence="2" id="KW-0436">Ligase</keyword>
<dbReference type="CDD" id="cd05907">
    <property type="entry name" value="VL_LC_FACS_like"/>
    <property type="match status" value="1"/>
</dbReference>
<sequence length="596" mass="63979">MREFAVPPAVEIPDDHNTTTALWDNAARNPDGLLFAVPAGSGWRDVTNRQFRDEVTAVAKGLAASGVKPGDRVGLMSRTRYEWSVLDYAIWTAGAVTVPIYDSSSAEQIRWILSDSGAVACITELPPHSRLVESVQDTIPTVTHTWEIEGGALDTLKAAGEGFDGDIEERRLSAKASDLATIVYTSGTTGRPKGCELTHLNLVADIANVLPSVSSMFNSSSTTLMFLPLAHVLARIIQVGCVQAEVQVGHISDRTQLVQTLPTFRPTFLVAVPRVFEKVYDGARQKAVDGGKGKIFEKAAQTAIDYSKSLDTGGPGLMLKLKHALFDKLVYVKLRTLMGGRCGSAISGGAPLGERLAHFFRGVGVTIYEGYGLTETSPVVSINLDDALRIGTVGRPTPGTSIRIADDGELLIKGPQIFKGYWNNPQATAESFDAEGWLKSGDIAEIDADGYLKITGRSKEIIVTAGGKNVAPAPLEDVVRAHPLVGQCLVVGDAKPFISALIALDHETLPAWLERHDRPADTPISELTEDPVIRAEIEAVVAEANATVSKAESIKKFRILPAALTEATGEVTPKQSVKRNVVLEKYAAEFEALYSS</sequence>
<comment type="caution">
    <text evidence="7">The sequence shown here is derived from an EMBL/GenBank/DDBJ whole genome shotgun (WGS) entry which is preliminary data.</text>
</comment>
<organism evidence="7 8">
    <name type="scientific">Stackebrandtia albiflava</name>
    <dbReference type="NCBI Taxonomy" id="406432"/>
    <lineage>
        <taxon>Bacteria</taxon>
        <taxon>Bacillati</taxon>
        <taxon>Actinomycetota</taxon>
        <taxon>Actinomycetes</taxon>
        <taxon>Glycomycetales</taxon>
        <taxon>Glycomycetaceae</taxon>
        <taxon>Stackebrandtia</taxon>
    </lineage>
</organism>
<evidence type="ECO:0000256" key="3">
    <source>
        <dbReference type="ARBA" id="ARBA00022832"/>
    </source>
</evidence>
<dbReference type="Proteomes" id="UP000321617">
    <property type="component" value="Unassembled WGS sequence"/>
</dbReference>
<keyword evidence="8" id="KW-1185">Reference proteome</keyword>
<evidence type="ECO:0000313" key="8">
    <source>
        <dbReference type="Proteomes" id="UP000321617"/>
    </source>
</evidence>
<feature type="domain" description="AMP-dependent synthetase/ligase" evidence="6">
    <location>
        <begin position="24"/>
        <end position="422"/>
    </location>
</feature>